<dbReference type="InterPro" id="IPR015422">
    <property type="entry name" value="PyrdxlP-dep_Trfase_small"/>
</dbReference>
<dbReference type="Gene3D" id="3.90.1150.10">
    <property type="entry name" value="Aspartate Aminotransferase, domain 1"/>
    <property type="match status" value="1"/>
</dbReference>
<dbReference type="SUPFAM" id="SSF53383">
    <property type="entry name" value="PLP-dependent transferases"/>
    <property type="match status" value="1"/>
</dbReference>
<dbReference type="OrthoDB" id="9766188at2"/>
<dbReference type="GO" id="GO:0000271">
    <property type="term" value="P:polysaccharide biosynthetic process"/>
    <property type="evidence" value="ECO:0007669"/>
    <property type="project" value="TreeGrafter"/>
</dbReference>
<dbReference type="PIRSF" id="PIRSF000390">
    <property type="entry name" value="PLP_StrS"/>
    <property type="match status" value="1"/>
</dbReference>
<feature type="modified residue" description="N6-(pyridoxal phosphate)lysine" evidence="3">
    <location>
        <position position="186"/>
    </location>
</feature>
<dbReference type="InterPro" id="IPR000653">
    <property type="entry name" value="DegT/StrS_aminotransferase"/>
</dbReference>
<keyword evidence="3 4" id="KW-0663">Pyridoxal phosphate</keyword>
<comment type="caution">
    <text evidence="5">The sequence shown here is derived from an EMBL/GenBank/DDBJ whole genome shotgun (WGS) entry which is preliminary data.</text>
</comment>
<evidence type="ECO:0000256" key="1">
    <source>
        <dbReference type="ARBA" id="ARBA00037999"/>
    </source>
</evidence>
<dbReference type="PANTHER" id="PTHR30244">
    <property type="entry name" value="TRANSAMINASE"/>
    <property type="match status" value="1"/>
</dbReference>
<dbReference type="GO" id="GO:0008483">
    <property type="term" value="F:transaminase activity"/>
    <property type="evidence" value="ECO:0007669"/>
    <property type="project" value="TreeGrafter"/>
</dbReference>
<dbReference type="GO" id="GO:0030170">
    <property type="term" value="F:pyridoxal phosphate binding"/>
    <property type="evidence" value="ECO:0007669"/>
    <property type="project" value="TreeGrafter"/>
</dbReference>
<dbReference type="STRING" id="1172190.M947_11075"/>
<dbReference type="PANTHER" id="PTHR30244:SF34">
    <property type="entry name" value="DTDP-4-AMINO-4,6-DIDEOXYGALACTOSE TRANSAMINASE"/>
    <property type="match status" value="1"/>
</dbReference>
<dbReference type="InterPro" id="IPR015421">
    <property type="entry name" value="PyrdxlP-dep_Trfase_major"/>
</dbReference>
<comment type="similarity">
    <text evidence="1 4">Belongs to the DegT/DnrJ/EryC1 family.</text>
</comment>
<gene>
    <name evidence="5" type="ORF">M947_11075</name>
</gene>
<dbReference type="eggNOG" id="COG0399">
    <property type="taxonomic scope" value="Bacteria"/>
</dbReference>
<organism evidence="5 6">
    <name type="scientific">Sulfurimonas hongkongensis</name>
    <dbReference type="NCBI Taxonomy" id="1172190"/>
    <lineage>
        <taxon>Bacteria</taxon>
        <taxon>Pseudomonadati</taxon>
        <taxon>Campylobacterota</taxon>
        <taxon>Epsilonproteobacteria</taxon>
        <taxon>Campylobacterales</taxon>
        <taxon>Sulfurimonadaceae</taxon>
        <taxon>Sulfurimonas</taxon>
    </lineage>
</organism>
<evidence type="ECO:0000256" key="3">
    <source>
        <dbReference type="PIRSR" id="PIRSR000390-2"/>
    </source>
</evidence>
<keyword evidence="6" id="KW-1185">Reference proteome</keyword>
<evidence type="ECO:0000256" key="4">
    <source>
        <dbReference type="RuleBase" id="RU004508"/>
    </source>
</evidence>
<accession>T0J8U5</accession>
<dbReference type="Pfam" id="PF01041">
    <property type="entry name" value="DegT_DnrJ_EryC1"/>
    <property type="match status" value="1"/>
</dbReference>
<dbReference type="PATRIC" id="fig|1172190.3.peg.2135"/>
<proteinExistence type="inferred from homology"/>
<dbReference type="EMBL" id="AUPZ01000019">
    <property type="protein sequence ID" value="EQB34416.1"/>
    <property type="molecule type" value="Genomic_DNA"/>
</dbReference>
<dbReference type="RefSeq" id="WP_021288449.1">
    <property type="nucleotide sequence ID" value="NZ_AUPZ01000019.1"/>
</dbReference>
<dbReference type="Proteomes" id="UP000015520">
    <property type="component" value="Unassembled WGS sequence"/>
</dbReference>
<dbReference type="AlphaFoldDB" id="T0J8U5"/>
<reference evidence="5 6" key="1">
    <citation type="submission" date="2013-07" db="EMBL/GenBank/DDBJ databases">
        <title>Sulfurimonas hongkongensis AST-10 Genome Sequencing.</title>
        <authorList>
            <person name="Cai L."/>
            <person name="Zhang T."/>
        </authorList>
    </citation>
    <scope>NUCLEOTIDE SEQUENCE [LARGE SCALE GENOMIC DNA]</scope>
    <source>
        <strain evidence="5 6">AST-10</strain>
    </source>
</reference>
<dbReference type="Gene3D" id="3.40.640.10">
    <property type="entry name" value="Type I PLP-dependent aspartate aminotransferase-like (Major domain)"/>
    <property type="match status" value="1"/>
</dbReference>
<sequence length="380" mass="43186">MKNFIPLAKPDIGEEEIELVVETIKSGWLTTGPKVTEFENALSQYLYHDEKIYSVGLNSCTSALFLALVALGIEEGDEVIVPTWTFAATAQVVDWIGAKVVLCDIDEESLNIDIKKAERLITSKTKAIIPVHIAGYPCDMEAIASLATKYNLKVIEDAAHAIGTKYKDKKIGNFSDVTCFSFYATKNLAMGEGGAAVSKDEKVIEKIRKLSYFGVNKEAFKRYEKAGRWFYDIEEMGYKANLDSMHAALGIVQLKKLDKMNKRRRKIATYYRDNLSEKLIFNKDSDEHYHTYHLFPIRLPQNINRDEFIEELKENNIGSSVHFIPLHLHTFYKNRSNNKFGVADKAFQKILSIPMSSAMNDFEVEYVVKTINNIIGKYND</sequence>
<evidence type="ECO:0000313" key="6">
    <source>
        <dbReference type="Proteomes" id="UP000015520"/>
    </source>
</evidence>
<feature type="active site" description="Proton acceptor" evidence="2">
    <location>
        <position position="186"/>
    </location>
</feature>
<dbReference type="InterPro" id="IPR015424">
    <property type="entry name" value="PyrdxlP-dep_Trfase"/>
</dbReference>
<name>T0J8U5_9BACT</name>
<evidence type="ECO:0000313" key="5">
    <source>
        <dbReference type="EMBL" id="EQB34416.1"/>
    </source>
</evidence>
<dbReference type="CDD" id="cd00616">
    <property type="entry name" value="AHBA_syn"/>
    <property type="match status" value="1"/>
</dbReference>
<protein>
    <recommendedName>
        <fullName evidence="7">Pyridoxal phosphate-dependent aminotransferase</fullName>
    </recommendedName>
</protein>
<evidence type="ECO:0008006" key="7">
    <source>
        <dbReference type="Google" id="ProtNLM"/>
    </source>
</evidence>
<evidence type="ECO:0000256" key="2">
    <source>
        <dbReference type="PIRSR" id="PIRSR000390-1"/>
    </source>
</evidence>